<keyword evidence="2" id="KW-0863">Zinc-finger</keyword>
<organism evidence="6 7">
    <name type="scientific">Orthonyx spaldingii</name>
    <name type="common">Chowchilla</name>
    <dbReference type="NCBI Taxonomy" id="38397"/>
    <lineage>
        <taxon>Eukaryota</taxon>
        <taxon>Metazoa</taxon>
        <taxon>Chordata</taxon>
        <taxon>Craniata</taxon>
        <taxon>Vertebrata</taxon>
        <taxon>Euteleostomi</taxon>
        <taxon>Archelosauria</taxon>
        <taxon>Archosauria</taxon>
        <taxon>Dinosauria</taxon>
        <taxon>Saurischia</taxon>
        <taxon>Theropoda</taxon>
        <taxon>Coelurosauria</taxon>
        <taxon>Aves</taxon>
        <taxon>Neognathae</taxon>
        <taxon>Neoaves</taxon>
        <taxon>Telluraves</taxon>
        <taxon>Australaves</taxon>
        <taxon>Passeriformes</taxon>
        <taxon>Corvoidea</taxon>
        <taxon>Orthonychidae</taxon>
        <taxon>Orthonyx</taxon>
    </lineage>
</organism>
<proteinExistence type="predicted"/>
<keyword evidence="1" id="KW-0479">Metal-binding</keyword>
<evidence type="ECO:0000256" key="4">
    <source>
        <dbReference type="SAM" id="MobiDB-lite"/>
    </source>
</evidence>
<feature type="non-terminal residue" evidence="6">
    <location>
        <position position="304"/>
    </location>
</feature>
<reference evidence="6 7" key="1">
    <citation type="submission" date="2019-09" db="EMBL/GenBank/DDBJ databases">
        <title>Bird 10,000 Genomes (B10K) Project - Family phase.</title>
        <authorList>
            <person name="Zhang G."/>
        </authorList>
    </citation>
    <scope>NUCLEOTIDE SEQUENCE [LARGE SCALE GENOMIC DNA]</scope>
    <source>
        <strain evidence="6">B10K-DU-029-32</strain>
        <tissue evidence="6">Liver or heart</tissue>
    </source>
</reference>
<dbReference type="SUPFAM" id="SSF90209">
    <property type="entry name" value="Ran binding protein zinc finger-like"/>
    <property type="match status" value="1"/>
</dbReference>
<feature type="compositionally biased region" description="Low complexity" evidence="4">
    <location>
        <begin position="176"/>
        <end position="185"/>
    </location>
</feature>
<keyword evidence="6" id="KW-0436">Ligase</keyword>
<comment type="caution">
    <text evidence="6">The sequence shown here is derived from an EMBL/GenBank/DDBJ whole genome shotgun (WGS) entry which is preliminary data.</text>
</comment>
<protein>
    <submittedName>
        <fullName evidence="6">RNF31 ligase</fullName>
    </submittedName>
</protein>
<evidence type="ECO:0000256" key="3">
    <source>
        <dbReference type="ARBA" id="ARBA00022833"/>
    </source>
</evidence>
<feature type="domain" description="RanBP2-type" evidence="5">
    <location>
        <begin position="11"/>
        <end position="30"/>
    </location>
</feature>
<feature type="non-terminal residue" evidence="6">
    <location>
        <position position="1"/>
    </location>
</feature>
<keyword evidence="7" id="KW-1185">Reference proteome</keyword>
<sequence length="304" mass="30337">SQPSPTPAQVWPCPRCTFLNRGHAPSCEACGAAPGHAPSGDVTSCEATPTSDAAPATSGSRSTTSGSGHASSGVPTTTSGSGHASSGVPATTSGSGPAPADVTTTSCLGSGTSGLSPAPSASATPTSGSGSASSGVGPVTSGSSPAPSRDALRQRKLLEDGRRLVALVRAAESQGLPPESLSPSLFSRIPEGSGPAPTPEAQIRQFRSRLGGVLKALVEEGQPQKGGGAFLGPLSLAEAAWAWLEGEGHPDRARRALIGRRKQQVRGAGLKNLGSKWQELGAGFKSLGSKWRKLGAGLENLGPR</sequence>
<dbReference type="Proteomes" id="UP000526602">
    <property type="component" value="Unassembled WGS sequence"/>
</dbReference>
<accession>A0A7K8GH46</accession>
<name>A0A7K8GH46_ORTSP</name>
<dbReference type="PROSITE" id="PS01358">
    <property type="entry name" value="ZF_RANBP2_1"/>
    <property type="match status" value="1"/>
</dbReference>
<dbReference type="InterPro" id="IPR001876">
    <property type="entry name" value="Znf_RanBP2"/>
</dbReference>
<evidence type="ECO:0000313" key="6">
    <source>
        <dbReference type="EMBL" id="NXC03149.1"/>
    </source>
</evidence>
<dbReference type="Gene3D" id="2.30.30.380">
    <property type="entry name" value="Zn-finger domain of Sec23/24"/>
    <property type="match status" value="1"/>
</dbReference>
<evidence type="ECO:0000256" key="1">
    <source>
        <dbReference type="ARBA" id="ARBA00022723"/>
    </source>
</evidence>
<dbReference type="EMBL" id="VZTJ01002492">
    <property type="protein sequence ID" value="NXC03149.1"/>
    <property type="molecule type" value="Genomic_DNA"/>
</dbReference>
<feature type="region of interest" description="Disordered" evidence="4">
    <location>
        <begin position="29"/>
        <end position="157"/>
    </location>
</feature>
<evidence type="ECO:0000259" key="5">
    <source>
        <dbReference type="PROSITE" id="PS01358"/>
    </source>
</evidence>
<keyword evidence="3" id="KW-0862">Zinc</keyword>
<feature type="compositionally biased region" description="Low complexity" evidence="4">
    <location>
        <begin position="47"/>
        <end position="87"/>
    </location>
</feature>
<dbReference type="GO" id="GO:0016874">
    <property type="term" value="F:ligase activity"/>
    <property type="evidence" value="ECO:0007669"/>
    <property type="project" value="UniProtKB-KW"/>
</dbReference>
<feature type="region of interest" description="Disordered" evidence="4">
    <location>
        <begin position="169"/>
        <end position="200"/>
    </location>
</feature>
<feature type="compositionally biased region" description="Low complexity" evidence="4">
    <location>
        <begin position="103"/>
        <end position="148"/>
    </location>
</feature>
<dbReference type="SMART" id="SM00547">
    <property type="entry name" value="ZnF_RBZ"/>
    <property type="match status" value="1"/>
</dbReference>
<evidence type="ECO:0000256" key="2">
    <source>
        <dbReference type="ARBA" id="ARBA00022771"/>
    </source>
</evidence>
<gene>
    <name evidence="6" type="primary">Rnf31</name>
    <name evidence="6" type="ORF">ORTSPA_R16001</name>
</gene>
<dbReference type="Pfam" id="PF16678">
    <property type="entry name" value="UBA_HOIP"/>
    <property type="match status" value="1"/>
</dbReference>
<evidence type="ECO:0000313" key="7">
    <source>
        <dbReference type="Proteomes" id="UP000526602"/>
    </source>
</evidence>
<dbReference type="InterPro" id="IPR032065">
    <property type="entry name" value="RNF31-UBA"/>
</dbReference>
<dbReference type="GO" id="GO:0008270">
    <property type="term" value="F:zinc ion binding"/>
    <property type="evidence" value="ECO:0007669"/>
    <property type="project" value="UniProtKB-KW"/>
</dbReference>
<dbReference type="AlphaFoldDB" id="A0A7K8GH46"/>
<dbReference type="InterPro" id="IPR036443">
    <property type="entry name" value="Znf_RanBP2_sf"/>
</dbReference>